<dbReference type="RefSeq" id="WP_316661198.1">
    <property type="nucleotide sequence ID" value="NZ_JAWHTF010000001.1"/>
</dbReference>
<proteinExistence type="predicted"/>
<dbReference type="GO" id="GO:0016746">
    <property type="term" value="F:acyltransferase activity"/>
    <property type="evidence" value="ECO:0007669"/>
    <property type="project" value="UniProtKB-KW"/>
</dbReference>
<dbReference type="SUPFAM" id="SSF55729">
    <property type="entry name" value="Acyl-CoA N-acyltransferases (Nat)"/>
    <property type="match status" value="1"/>
</dbReference>
<evidence type="ECO:0000256" key="1">
    <source>
        <dbReference type="ARBA" id="ARBA00022679"/>
    </source>
</evidence>
<comment type="caution">
    <text evidence="4">The sequence shown here is derived from an EMBL/GenBank/DDBJ whole genome shotgun (WGS) entry which is preliminary data.</text>
</comment>
<accession>A0ABU3U4Q0</accession>
<dbReference type="Gene3D" id="3.40.630.30">
    <property type="match status" value="1"/>
</dbReference>
<keyword evidence="5" id="KW-1185">Reference proteome</keyword>
<gene>
    <name evidence="4" type="ORF">RXV94_04125</name>
</gene>
<dbReference type="PANTHER" id="PTHR43072">
    <property type="entry name" value="N-ACETYLTRANSFERASE"/>
    <property type="match status" value="1"/>
</dbReference>
<name>A0ABU3U4Q0_9FLAO</name>
<dbReference type="PROSITE" id="PS51186">
    <property type="entry name" value="GNAT"/>
    <property type="match status" value="1"/>
</dbReference>
<reference evidence="4 5" key="1">
    <citation type="submission" date="2023-10" db="EMBL/GenBank/DDBJ databases">
        <title>Marimonas sp. nov. isolated from tidal mud flat.</title>
        <authorList>
            <person name="Jaincy N.J."/>
            <person name="Srinivasan S."/>
            <person name="Lee S.-S."/>
        </authorList>
    </citation>
    <scope>NUCLEOTIDE SEQUENCE [LARGE SCALE GENOMIC DNA]</scope>
    <source>
        <strain evidence="4 5">MJ-SS3</strain>
    </source>
</reference>
<dbReference type="InterPro" id="IPR000182">
    <property type="entry name" value="GNAT_dom"/>
</dbReference>
<dbReference type="Pfam" id="PF13420">
    <property type="entry name" value="Acetyltransf_4"/>
    <property type="match status" value="1"/>
</dbReference>
<dbReference type="EC" id="2.3.1.-" evidence="4"/>
<evidence type="ECO:0000313" key="4">
    <source>
        <dbReference type="EMBL" id="MDU8885336.1"/>
    </source>
</evidence>
<dbReference type="PANTHER" id="PTHR43072:SF23">
    <property type="entry name" value="UPF0039 PROTEIN C11D3.02C"/>
    <property type="match status" value="1"/>
</dbReference>
<dbReference type="InterPro" id="IPR016181">
    <property type="entry name" value="Acyl_CoA_acyltransferase"/>
</dbReference>
<protein>
    <submittedName>
        <fullName evidence="4">GNAT family N-acetyltransferase</fullName>
        <ecNumber evidence="4">2.3.1.-</ecNumber>
    </submittedName>
</protein>
<keyword evidence="2 4" id="KW-0012">Acyltransferase</keyword>
<evidence type="ECO:0000256" key="2">
    <source>
        <dbReference type="ARBA" id="ARBA00023315"/>
    </source>
</evidence>
<dbReference type="Proteomes" id="UP001268651">
    <property type="component" value="Unassembled WGS sequence"/>
</dbReference>
<dbReference type="CDD" id="cd04301">
    <property type="entry name" value="NAT_SF"/>
    <property type="match status" value="1"/>
</dbReference>
<dbReference type="EMBL" id="JAWHTF010000001">
    <property type="protein sequence ID" value="MDU8885336.1"/>
    <property type="molecule type" value="Genomic_DNA"/>
</dbReference>
<keyword evidence="1 4" id="KW-0808">Transferase</keyword>
<evidence type="ECO:0000259" key="3">
    <source>
        <dbReference type="PROSITE" id="PS51186"/>
    </source>
</evidence>
<evidence type="ECO:0000313" key="5">
    <source>
        <dbReference type="Proteomes" id="UP001268651"/>
    </source>
</evidence>
<sequence>MSTSIRQAEEKDIPKILEIINFEILNSTVIYDYLEHTIEQQTEWFKQKQKKNMPVIVAECNDGVIGFGTYSIFRPWDAYRLSLEHSIYVDKDYRSQGIGRTLMTELIKLAKDQGYHTMIAGVDASNQKSVNFHKHSGFKEVGVFKEVGYKFDKWLDLIFMQLFLND</sequence>
<organism evidence="4 5">
    <name type="scientific">Gilvirhabdus luticola</name>
    <dbReference type="NCBI Taxonomy" id="3079858"/>
    <lineage>
        <taxon>Bacteria</taxon>
        <taxon>Pseudomonadati</taxon>
        <taxon>Bacteroidota</taxon>
        <taxon>Flavobacteriia</taxon>
        <taxon>Flavobacteriales</taxon>
        <taxon>Flavobacteriaceae</taxon>
        <taxon>Gilvirhabdus</taxon>
    </lineage>
</organism>
<feature type="domain" description="N-acetyltransferase" evidence="3">
    <location>
        <begin position="3"/>
        <end position="165"/>
    </location>
</feature>